<reference evidence="4 5" key="1">
    <citation type="submission" date="2024-04" db="EMBL/GenBank/DDBJ databases">
        <title>Tritrichomonas musculus Genome.</title>
        <authorList>
            <person name="Alves-Ferreira E."/>
            <person name="Grigg M."/>
            <person name="Lorenzi H."/>
            <person name="Galac M."/>
        </authorList>
    </citation>
    <scope>NUCLEOTIDE SEQUENCE [LARGE SCALE GENOMIC DNA]</scope>
    <source>
        <strain evidence="4 5">EAF2021</strain>
    </source>
</reference>
<sequence length="1224" mass="143919">MKPNLNKFQTLFNQHAIYMQYKEVIKDFKCYLVTETINNINEVEKLQNKSKIIIIDKNCESDDQYFFICLDNAIIIVSRTKIELMSHFFENERQSYIYAVSDYIKEEEFFTQIQLKFCNDIRDYEIENYKCTIDHFKSSFSINFRRNNESVSKIWPLILPCLSTFFINKSYKNLAKSKNNDKTIKITEMKDDEFICLQNLGLSTTSHIQLIYHIKLEQLFVLKHYLLSAESDKLFEREFGNYQKTRNLSIPRFYGKIKADGKQYLIIEYIRGLSLSNIGQISFQKEEKFNLIFEIMAMIECFQRYELIYRDFKPDNLFIDENKRIVLIDLDRMIDKEEQKNIKVATKDFNNLYQAPEVFNGTIEEYTYEEDVYSLGLLIYFILNEKDPQKINENYSFDNFPTEYFELKKICEDCIQNDPKKRPKITNVIDSFINNFLPNIVTKKIDLVNGFINKQFFPYWILINEYDNNEYKEQLDVFYQQETINNNIKHYIKQYSLELNINHLISQFIIREKYYPEKYFKDNIDKIIHYFTLAADKNDVIAQKYLGLIYFEGKYISRDINKAIHYYTLAANQNNAAAQNNLGYIYRYVSPNLKKAFYYFKLSADQNFVDAQNNLALMYHEGKFVSKNIDKAIYYYTLAAKQNSAKAQNNLGTFYLEGKFVSQDINKAINYFKLAADQNNAIAQKNLGSIYLEGKFVSRDIKKAINYFTLAANQNNVSSQSTLGLIYYEGKYISRDINKAIHYFTFAADKKDLIAQKKLGFIYSDGKFISKDFNKAFYYFLLAANQNDSISQSIIGIMYHQGQCVSQDISKAIYYYTLAANQNNSIALLQLGIIYSEGKYVPRDINKGIYYLTLAANQNNHIAQYILGIIFDEGKYVPRDINRAIYYYTQAANQNNSTAQNNLGIIYYEGKYVSKDINKAILYFTLAANQNNAVAQSNLGLIYYEGKYVPQDINKAIYYYTLAANQKDSTAQLNLGIIYYKNMPVQQFVNKGVYYLTEASCNRCKSAHFYVGFLYHEGKYVDQDINKAIHYYKDGSSFNDQYCKNNLAILYKNGYNDKIESNINLSIEYFQEAIRQKNDALSMYNLSNIYIYDNRIKQNLDKSIELLIISINLGFYPSYFLIGIALVLKAGFDIKNIEYEMDMHKDITKSLKEEVIETIKYNNLCTKSFFDRFHKNIKNICFLYDFNKDFIFSDEIINQKEFLLKSKPLPSITKEFYEGFAIDI</sequence>
<dbReference type="Pfam" id="PF00069">
    <property type="entry name" value="Pkinase"/>
    <property type="match status" value="1"/>
</dbReference>
<keyword evidence="5" id="KW-1185">Reference proteome</keyword>
<comment type="similarity">
    <text evidence="1">Belongs to the sel-1 family.</text>
</comment>
<evidence type="ECO:0000313" key="5">
    <source>
        <dbReference type="Proteomes" id="UP001470230"/>
    </source>
</evidence>
<dbReference type="PANTHER" id="PTHR11102">
    <property type="entry name" value="SEL-1-LIKE PROTEIN"/>
    <property type="match status" value="1"/>
</dbReference>
<dbReference type="Gene3D" id="1.25.40.10">
    <property type="entry name" value="Tetratricopeptide repeat domain"/>
    <property type="match status" value="4"/>
</dbReference>
<proteinExistence type="inferred from homology"/>
<protein>
    <recommendedName>
        <fullName evidence="3">Protein kinase domain-containing protein</fullName>
    </recommendedName>
</protein>
<feature type="transmembrane region" description="Helical" evidence="2">
    <location>
        <begin position="1106"/>
        <end position="1128"/>
    </location>
</feature>
<keyword evidence="2" id="KW-0472">Membrane</keyword>
<dbReference type="PANTHER" id="PTHR11102:SF160">
    <property type="entry name" value="ERAD-ASSOCIATED E3 UBIQUITIN-PROTEIN LIGASE COMPONENT HRD3"/>
    <property type="match status" value="1"/>
</dbReference>
<dbReference type="PROSITE" id="PS50011">
    <property type="entry name" value="PROTEIN_KINASE_DOM"/>
    <property type="match status" value="1"/>
</dbReference>
<feature type="domain" description="Protein kinase" evidence="3">
    <location>
        <begin position="194"/>
        <end position="437"/>
    </location>
</feature>
<dbReference type="SUPFAM" id="SSF56112">
    <property type="entry name" value="Protein kinase-like (PK-like)"/>
    <property type="match status" value="1"/>
</dbReference>
<evidence type="ECO:0000256" key="2">
    <source>
        <dbReference type="SAM" id="Phobius"/>
    </source>
</evidence>
<dbReference type="InterPro" id="IPR050767">
    <property type="entry name" value="Sel1_AlgK"/>
</dbReference>
<dbReference type="InterPro" id="IPR000719">
    <property type="entry name" value="Prot_kinase_dom"/>
</dbReference>
<evidence type="ECO:0000313" key="4">
    <source>
        <dbReference type="EMBL" id="KAK8872040.1"/>
    </source>
</evidence>
<dbReference type="SMART" id="SM00671">
    <property type="entry name" value="SEL1"/>
    <property type="match status" value="16"/>
</dbReference>
<name>A0ABR2J361_9EUKA</name>
<organism evidence="4 5">
    <name type="scientific">Tritrichomonas musculus</name>
    <dbReference type="NCBI Taxonomy" id="1915356"/>
    <lineage>
        <taxon>Eukaryota</taxon>
        <taxon>Metamonada</taxon>
        <taxon>Parabasalia</taxon>
        <taxon>Tritrichomonadida</taxon>
        <taxon>Tritrichomonadidae</taxon>
        <taxon>Tritrichomonas</taxon>
    </lineage>
</organism>
<evidence type="ECO:0000256" key="1">
    <source>
        <dbReference type="ARBA" id="ARBA00038101"/>
    </source>
</evidence>
<dbReference type="InterPro" id="IPR011990">
    <property type="entry name" value="TPR-like_helical_dom_sf"/>
</dbReference>
<dbReference type="InterPro" id="IPR008271">
    <property type="entry name" value="Ser/Thr_kinase_AS"/>
</dbReference>
<dbReference type="Pfam" id="PF08238">
    <property type="entry name" value="Sel1"/>
    <property type="match status" value="15"/>
</dbReference>
<dbReference type="Gene3D" id="1.10.510.10">
    <property type="entry name" value="Transferase(Phosphotransferase) domain 1"/>
    <property type="match status" value="1"/>
</dbReference>
<comment type="caution">
    <text evidence="4">The sequence shown here is derived from an EMBL/GenBank/DDBJ whole genome shotgun (WGS) entry which is preliminary data.</text>
</comment>
<dbReference type="SMART" id="SM00220">
    <property type="entry name" value="S_TKc"/>
    <property type="match status" value="1"/>
</dbReference>
<dbReference type="PROSITE" id="PS00108">
    <property type="entry name" value="PROTEIN_KINASE_ST"/>
    <property type="match status" value="1"/>
</dbReference>
<dbReference type="Proteomes" id="UP001470230">
    <property type="component" value="Unassembled WGS sequence"/>
</dbReference>
<dbReference type="InterPro" id="IPR006597">
    <property type="entry name" value="Sel1-like"/>
</dbReference>
<accession>A0ABR2J361</accession>
<dbReference type="SUPFAM" id="SSF81901">
    <property type="entry name" value="HCP-like"/>
    <property type="match status" value="4"/>
</dbReference>
<dbReference type="EMBL" id="JAPFFF010000013">
    <property type="protein sequence ID" value="KAK8872040.1"/>
    <property type="molecule type" value="Genomic_DNA"/>
</dbReference>
<gene>
    <name evidence="4" type="ORF">M9Y10_007798</name>
</gene>
<evidence type="ECO:0000259" key="3">
    <source>
        <dbReference type="PROSITE" id="PS50011"/>
    </source>
</evidence>
<dbReference type="InterPro" id="IPR011009">
    <property type="entry name" value="Kinase-like_dom_sf"/>
</dbReference>
<keyword evidence="2" id="KW-0812">Transmembrane</keyword>
<keyword evidence="2" id="KW-1133">Transmembrane helix</keyword>